<feature type="region of interest" description="Disordered" evidence="2">
    <location>
        <begin position="331"/>
        <end position="358"/>
    </location>
</feature>
<sequence length="358" mass="41641">MTLPSASLTLSPQQSLLSFLLLAHASYRFTTSTSLISFQIRVSKAGEKQLLEDAEKFKRELAERESDIKRKNDERNEKLQQELRDQRTANTEFLDEKRRNQQNTRNSEKKENEERCIFNREQLNQQRRDLDETIQKKKVEQRQQFQAEMTAVREGGDREVKIYEDARKTAQKDHEMKEKIVDENFQGQMAYLNFLGEMGRVTHLDSQICSINQKVADIKQKCFNLSDAVNAVKKEIKPELILHRVKKIRDEAESLRKSAQMAKKSLIQAANLERSEKNNLKKQLERLEDGGLEILCDKFQNPKTDIDKTLKEISKEVEAIENVCEEMNPSFHTHGKQFIEPSGFAQSSTSRQNALSYQ</sequence>
<evidence type="ECO:0000256" key="1">
    <source>
        <dbReference type="SAM" id="Coils"/>
    </source>
</evidence>
<evidence type="ECO:0000256" key="2">
    <source>
        <dbReference type="SAM" id="MobiDB-lite"/>
    </source>
</evidence>
<evidence type="ECO:0000313" key="4">
    <source>
        <dbReference type="Proteomes" id="UP000835052"/>
    </source>
</evidence>
<feature type="compositionally biased region" description="Basic and acidic residues" evidence="2">
    <location>
        <begin position="62"/>
        <end position="87"/>
    </location>
</feature>
<dbReference type="Proteomes" id="UP000835052">
    <property type="component" value="Unassembled WGS sequence"/>
</dbReference>
<proteinExistence type="predicted"/>
<keyword evidence="4" id="KW-1185">Reference proteome</keyword>
<feature type="compositionally biased region" description="Polar residues" evidence="2">
    <location>
        <begin position="344"/>
        <end position="358"/>
    </location>
</feature>
<feature type="region of interest" description="Disordered" evidence="2">
    <location>
        <begin position="62"/>
        <end position="115"/>
    </location>
</feature>
<feature type="coiled-coil region" evidence="1">
    <location>
        <begin position="245"/>
        <end position="290"/>
    </location>
</feature>
<organism evidence="3 4">
    <name type="scientific">Caenorhabditis auriculariae</name>
    <dbReference type="NCBI Taxonomy" id="2777116"/>
    <lineage>
        <taxon>Eukaryota</taxon>
        <taxon>Metazoa</taxon>
        <taxon>Ecdysozoa</taxon>
        <taxon>Nematoda</taxon>
        <taxon>Chromadorea</taxon>
        <taxon>Rhabditida</taxon>
        <taxon>Rhabditina</taxon>
        <taxon>Rhabditomorpha</taxon>
        <taxon>Rhabditoidea</taxon>
        <taxon>Rhabditidae</taxon>
        <taxon>Peloderinae</taxon>
        <taxon>Caenorhabditis</taxon>
    </lineage>
</organism>
<reference evidence="3" key="1">
    <citation type="submission" date="2020-10" db="EMBL/GenBank/DDBJ databases">
        <authorList>
            <person name="Kikuchi T."/>
        </authorList>
    </citation>
    <scope>NUCLEOTIDE SEQUENCE</scope>
    <source>
        <strain evidence="3">NKZ352</strain>
    </source>
</reference>
<feature type="compositionally biased region" description="Basic and acidic residues" evidence="2">
    <location>
        <begin position="106"/>
        <end position="115"/>
    </location>
</feature>
<dbReference type="AlphaFoldDB" id="A0A8S1HBP6"/>
<dbReference type="EMBL" id="CAJGYM010000030">
    <property type="protein sequence ID" value="CAD6192904.1"/>
    <property type="molecule type" value="Genomic_DNA"/>
</dbReference>
<accession>A0A8S1HBP6</accession>
<gene>
    <name evidence="3" type="ORF">CAUJ_LOCUS8823</name>
</gene>
<evidence type="ECO:0000313" key="3">
    <source>
        <dbReference type="EMBL" id="CAD6192904.1"/>
    </source>
</evidence>
<comment type="caution">
    <text evidence="3">The sequence shown here is derived from an EMBL/GenBank/DDBJ whole genome shotgun (WGS) entry which is preliminary data.</text>
</comment>
<name>A0A8S1HBP6_9PELO</name>
<keyword evidence="1" id="KW-0175">Coiled coil</keyword>
<protein>
    <submittedName>
        <fullName evidence="3">Uncharacterized protein</fullName>
    </submittedName>
</protein>